<keyword evidence="4" id="KW-1185">Reference proteome</keyword>
<dbReference type="Proteomes" id="UP000000709">
    <property type="component" value="Unassembled WGS sequence"/>
</dbReference>
<dbReference type="HOGENOM" id="CLU_984078_0_0_1"/>
<dbReference type="RefSeq" id="XP_007374494.1">
    <property type="nucleotide sequence ID" value="XM_007374432.1"/>
</dbReference>
<feature type="region of interest" description="Disordered" evidence="1">
    <location>
        <begin position="100"/>
        <end position="123"/>
    </location>
</feature>
<dbReference type="STRING" id="619300.G3AKS5"/>
<evidence type="ECO:0000256" key="1">
    <source>
        <dbReference type="SAM" id="MobiDB-lite"/>
    </source>
</evidence>
<protein>
    <recommendedName>
        <fullName evidence="2">5'-3' DNA helicase ZGRF1-like N-terminal domain-containing protein</fullName>
    </recommendedName>
</protein>
<dbReference type="InterPro" id="IPR018838">
    <property type="entry name" value="ZGRF1-like_N"/>
</dbReference>
<dbReference type="Pfam" id="PF10382">
    <property type="entry name" value="ZGRF1-like_N"/>
    <property type="match status" value="1"/>
</dbReference>
<accession>G3AKS5</accession>
<evidence type="ECO:0000313" key="3">
    <source>
        <dbReference type="EMBL" id="EGW32979.1"/>
    </source>
</evidence>
<dbReference type="KEGG" id="spaa:SPAPADRAFT_60308"/>
<proteinExistence type="predicted"/>
<feature type="region of interest" description="Disordered" evidence="1">
    <location>
        <begin position="243"/>
        <end position="283"/>
    </location>
</feature>
<dbReference type="AlphaFoldDB" id="G3AKS5"/>
<evidence type="ECO:0000313" key="4">
    <source>
        <dbReference type="Proteomes" id="UP000000709"/>
    </source>
</evidence>
<dbReference type="EMBL" id="GL996501">
    <property type="protein sequence ID" value="EGW32979.1"/>
    <property type="molecule type" value="Genomic_DNA"/>
</dbReference>
<dbReference type="OrthoDB" id="6513042at2759"/>
<reference evidence="3 4" key="1">
    <citation type="journal article" date="2011" name="Proc. Natl. Acad. Sci. U.S.A.">
        <title>Comparative genomics of xylose-fermenting fungi for enhanced biofuel production.</title>
        <authorList>
            <person name="Wohlbach D.J."/>
            <person name="Kuo A."/>
            <person name="Sato T.K."/>
            <person name="Potts K.M."/>
            <person name="Salamov A.A."/>
            <person name="LaButti K.M."/>
            <person name="Sun H."/>
            <person name="Clum A."/>
            <person name="Pangilinan J.L."/>
            <person name="Lindquist E.A."/>
            <person name="Lucas S."/>
            <person name="Lapidus A."/>
            <person name="Jin M."/>
            <person name="Gunawan C."/>
            <person name="Balan V."/>
            <person name="Dale B.E."/>
            <person name="Jeffries T.W."/>
            <person name="Zinkel R."/>
            <person name="Barry K.W."/>
            <person name="Grigoriev I.V."/>
            <person name="Gasch A.P."/>
        </authorList>
    </citation>
    <scope>NUCLEOTIDE SEQUENCE [LARGE SCALE GENOMIC DNA]</scope>
    <source>
        <strain evidence="4">NRRL Y-27907 / 11-Y1</strain>
    </source>
</reference>
<feature type="compositionally biased region" description="Polar residues" evidence="1">
    <location>
        <begin position="252"/>
        <end position="277"/>
    </location>
</feature>
<organism evidence="4">
    <name type="scientific">Spathaspora passalidarum (strain NRRL Y-27907 / 11-Y1)</name>
    <dbReference type="NCBI Taxonomy" id="619300"/>
    <lineage>
        <taxon>Eukaryota</taxon>
        <taxon>Fungi</taxon>
        <taxon>Dikarya</taxon>
        <taxon>Ascomycota</taxon>
        <taxon>Saccharomycotina</taxon>
        <taxon>Pichiomycetes</taxon>
        <taxon>Debaryomycetaceae</taxon>
        <taxon>Spathaspora</taxon>
    </lineage>
</organism>
<feature type="domain" description="5'-3' DNA helicase ZGRF1-like N-terminal" evidence="2">
    <location>
        <begin position="8"/>
        <end position="96"/>
    </location>
</feature>
<sequence length="283" mass="32599">MTEEVSIVHEYQVLYSNRVRQKDKKWNDGKLQFYELNSKLQLFNSDNHLISTDFIRDRPISFILANVLVEDNEFAFPSNKYIIQIQDKMGVVERDISFKKRSQVKQEQGSPRPATISVKRRVSVKQEPVNKKDRIITRLQQVVVKAEPKPTPKPSSSKNLQVALANTDLNIRKRLPIRIPPKSSQWFAYINTPSDGTNATQNNKNKVTSEIKQEPVFDSGTSVEQANIIYDLSDFEEDARFADMLKRREQNKSSTKNTPSSENYNQAHEFDLSSQSDFADVDL</sequence>
<gene>
    <name evidence="3" type="ORF">SPAPADRAFT_60308</name>
</gene>
<name>G3AKS5_SPAPN</name>
<dbReference type="eggNOG" id="ENOG502RWAC">
    <property type="taxonomic scope" value="Eukaryota"/>
</dbReference>
<dbReference type="InParanoid" id="G3AKS5"/>
<evidence type="ECO:0000259" key="2">
    <source>
        <dbReference type="Pfam" id="PF10382"/>
    </source>
</evidence>
<dbReference type="OMA" id="QSIVHEY"/>
<dbReference type="GeneID" id="18873334"/>